<dbReference type="CDD" id="cd00222">
    <property type="entry name" value="CollagenBindB"/>
    <property type="match status" value="1"/>
</dbReference>
<dbReference type="SUPFAM" id="SSF49478">
    <property type="entry name" value="Cna protein B-type domain"/>
    <property type="match status" value="1"/>
</dbReference>
<reference evidence="2" key="1">
    <citation type="submission" date="2013-12" db="EMBL/GenBank/DDBJ databases">
        <title>A Varibaculum cambriense genome reconstructed from a premature infant gut community with otherwise low bacterial novelty that shifts toward anaerobic metabolism during the third week of life.</title>
        <authorList>
            <person name="Brown C.T."/>
            <person name="Sharon I."/>
            <person name="Thomas B.C."/>
            <person name="Castelle C.J."/>
            <person name="Morowitz M.J."/>
            <person name="Banfield J.F."/>
        </authorList>
    </citation>
    <scope>NUCLEOTIDE SEQUENCE</scope>
</reference>
<dbReference type="Pfam" id="PF05738">
    <property type="entry name" value="Cna_B"/>
    <property type="match status" value="1"/>
</dbReference>
<dbReference type="InterPro" id="IPR008454">
    <property type="entry name" value="Collagen-bd_Cna-like_B-typ_dom"/>
</dbReference>
<dbReference type="Gene3D" id="2.60.40.1140">
    <property type="entry name" value="Collagen-binding surface protein Cna, B-type domain"/>
    <property type="match status" value="1"/>
</dbReference>
<gene>
    <name evidence="2" type="ORF">Q604_UNBC14526G0001</name>
</gene>
<keyword evidence="2" id="KW-0176">Collagen</keyword>
<dbReference type="AlphaFoldDB" id="W1XNC1"/>
<name>W1XNC1_9ZZZZ</name>
<organism evidence="2">
    <name type="scientific">human gut metagenome</name>
    <dbReference type="NCBI Taxonomy" id="408170"/>
    <lineage>
        <taxon>unclassified sequences</taxon>
        <taxon>metagenomes</taxon>
        <taxon>organismal metagenomes</taxon>
    </lineage>
</organism>
<feature type="domain" description="CNA-B" evidence="1">
    <location>
        <begin position="6"/>
        <end position="71"/>
    </location>
</feature>
<sequence>AQYRFNLHGKRPDSVTVRLLADGEVVDNQTLTLNAESEWKGSFSGLPKFKAGKEIAYTVSEDEVSGYSTAY</sequence>
<feature type="non-terminal residue" evidence="2">
    <location>
        <position position="71"/>
    </location>
</feature>
<protein>
    <submittedName>
        <fullName evidence="2">Putative collagen-binding protein A</fullName>
    </submittedName>
</protein>
<dbReference type="GO" id="GO:0005581">
    <property type="term" value="C:collagen trimer"/>
    <property type="evidence" value="ECO:0007669"/>
    <property type="project" value="UniProtKB-KW"/>
</dbReference>
<feature type="non-terminal residue" evidence="2">
    <location>
        <position position="1"/>
    </location>
</feature>
<comment type="caution">
    <text evidence="2">The sequence shown here is derived from an EMBL/GenBank/DDBJ whole genome shotgun (WGS) entry which is preliminary data.</text>
</comment>
<dbReference type="EMBL" id="AZMM01014526">
    <property type="protein sequence ID" value="ETJ30965.1"/>
    <property type="molecule type" value="Genomic_DNA"/>
</dbReference>
<evidence type="ECO:0000259" key="1">
    <source>
        <dbReference type="Pfam" id="PF05738"/>
    </source>
</evidence>
<accession>W1XNC1</accession>
<evidence type="ECO:0000313" key="2">
    <source>
        <dbReference type="EMBL" id="ETJ30965.1"/>
    </source>
</evidence>
<proteinExistence type="predicted"/>